<dbReference type="AlphaFoldDB" id="A0A914X989"/>
<dbReference type="SUPFAM" id="SSF57414">
    <property type="entry name" value="Hairpin loop containing domain-like"/>
    <property type="match status" value="1"/>
</dbReference>
<dbReference type="SMART" id="SM00473">
    <property type="entry name" value="PAN_AP"/>
    <property type="match status" value="2"/>
</dbReference>
<dbReference type="WBParaSite" id="PSAMB.scaffold6968size8500.g29499.t1">
    <property type="protein sequence ID" value="PSAMB.scaffold6968size8500.g29499.t1"/>
    <property type="gene ID" value="PSAMB.scaffold6968size8500.g29499"/>
</dbReference>
<dbReference type="InterPro" id="IPR003609">
    <property type="entry name" value="Pan_app"/>
</dbReference>
<proteinExistence type="predicted"/>
<reference evidence="3" key="1">
    <citation type="submission" date="2022-11" db="UniProtKB">
        <authorList>
            <consortium name="WormBaseParasite"/>
        </authorList>
    </citation>
    <scope>IDENTIFICATION</scope>
</reference>
<dbReference type="Gene3D" id="3.50.4.10">
    <property type="entry name" value="Hepatocyte Growth Factor"/>
    <property type="match status" value="1"/>
</dbReference>
<sequence>MGINKAFLITQLRFFHRFSSPNCSPVLIALPTNLNTTATTTKKPVTCSTTPPPTTTIPNSWTIGGVNPRVRLSSVRGNYKRYPNVQDCASKCAQETNFTCRGFVSKGPGSDCVLHGEIDLPIVKQTGSRWFLVKLDGASGKMCFWTDDPKKINPTTISSQKEVTSADNQNGCRALCLIGKLQPDCIAYAFSTNPIYKPNNCYLFSVESIYYLTEAATGDFTLSRKSCQYS</sequence>
<feature type="domain" description="Apple" evidence="1">
    <location>
        <begin position="143"/>
        <end position="227"/>
    </location>
</feature>
<evidence type="ECO:0000259" key="1">
    <source>
        <dbReference type="PROSITE" id="PS50948"/>
    </source>
</evidence>
<protein>
    <submittedName>
        <fullName evidence="3">Apple domain-containing protein</fullName>
    </submittedName>
</protein>
<dbReference type="Proteomes" id="UP000887566">
    <property type="component" value="Unplaced"/>
</dbReference>
<organism evidence="2 3">
    <name type="scientific">Plectus sambesii</name>
    <dbReference type="NCBI Taxonomy" id="2011161"/>
    <lineage>
        <taxon>Eukaryota</taxon>
        <taxon>Metazoa</taxon>
        <taxon>Ecdysozoa</taxon>
        <taxon>Nematoda</taxon>
        <taxon>Chromadorea</taxon>
        <taxon>Plectida</taxon>
        <taxon>Plectina</taxon>
        <taxon>Plectoidea</taxon>
        <taxon>Plectidae</taxon>
        <taxon>Plectus</taxon>
    </lineage>
</organism>
<evidence type="ECO:0000313" key="3">
    <source>
        <dbReference type="WBParaSite" id="PSAMB.scaffold6968size8500.g29499.t1"/>
    </source>
</evidence>
<evidence type="ECO:0000313" key="2">
    <source>
        <dbReference type="Proteomes" id="UP000887566"/>
    </source>
</evidence>
<dbReference type="PROSITE" id="PS50948">
    <property type="entry name" value="PAN"/>
    <property type="match status" value="1"/>
</dbReference>
<name>A0A914X989_9BILA</name>
<accession>A0A914X989</accession>
<keyword evidence="2" id="KW-1185">Reference proteome</keyword>